<name>A0AA39GGB2_SARSR</name>
<keyword evidence="3" id="KW-1185">Reference proteome</keyword>
<proteinExistence type="predicted"/>
<feature type="compositionally biased region" description="Polar residues" evidence="1">
    <location>
        <begin position="352"/>
        <end position="364"/>
    </location>
</feature>
<feature type="compositionally biased region" description="Basic and acidic residues" evidence="1">
    <location>
        <begin position="221"/>
        <end position="232"/>
    </location>
</feature>
<organism evidence="2 3">
    <name type="scientific">Sarocladium strictum</name>
    <name type="common">Black bundle disease fungus</name>
    <name type="synonym">Acremonium strictum</name>
    <dbReference type="NCBI Taxonomy" id="5046"/>
    <lineage>
        <taxon>Eukaryota</taxon>
        <taxon>Fungi</taxon>
        <taxon>Dikarya</taxon>
        <taxon>Ascomycota</taxon>
        <taxon>Pezizomycotina</taxon>
        <taxon>Sordariomycetes</taxon>
        <taxon>Hypocreomycetidae</taxon>
        <taxon>Hypocreales</taxon>
        <taxon>Sarocladiaceae</taxon>
        <taxon>Sarocladium</taxon>
    </lineage>
</organism>
<accession>A0AA39GGB2</accession>
<protein>
    <submittedName>
        <fullName evidence="2">Uncharacterized protein</fullName>
    </submittedName>
</protein>
<feature type="compositionally biased region" description="Basic and acidic residues" evidence="1">
    <location>
        <begin position="62"/>
        <end position="94"/>
    </location>
</feature>
<feature type="region of interest" description="Disordered" evidence="1">
    <location>
        <begin position="62"/>
        <end position="102"/>
    </location>
</feature>
<evidence type="ECO:0000313" key="3">
    <source>
        <dbReference type="Proteomes" id="UP001175261"/>
    </source>
</evidence>
<feature type="region of interest" description="Disordered" evidence="1">
    <location>
        <begin position="166"/>
        <end position="238"/>
    </location>
</feature>
<feature type="region of interest" description="Disordered" evidence="1">
    <location>
        <begin position="115"/>
        <end position="147"/>
    </location>
</feature>
<sequence>MHIQKTFTIVPPVSRDASPIPGFTGGRMTSKQVKDAYKTANKGPRMSRAERLQMERAEQQRIRREMEKEKASAKARLLRDKKKEREMAEREVKRRQGKPLVSVRPSQDTIARFVRGNGTDRKRDCQGSTITQCPSPQTIPLQKDLPQPNAILESVASNVDSYRRTTELHTSARSVSSSSGQKAVPKPTPDPSGLDESGSNTRLGDNLLSDSPQDQQNSVWELKDSSRVEETRTAPVDATLAAVMDEDLDTDLSQEALAGAQPEDRPKIPDQLPQLNLDQLDQFFDEDPEIDTFEELHELKDTPVDAGRSRLSGFMQGSAAQTHTMDSNSEECCPGKRICQVVPAQVLQPGTASVVQTEQRQSQKVPDKQKPNQPPVFQAPPSSTQVIMMNPDDFFPTASQLARELDQDTLALDALVDSMTPSQSMPPPPPPRIMTPSARKTADQSPITPMTPKMTRAMIREPGLDPARDVVLPHLRTTSSPSTPPRWFTASGSKELESLALQRSRRTAALQELQLKERRRSGVSPSMGEAKPKSSSPATLEPISNSCARVSPSKRESCSNPLEKENIPPNASQETDYGGGWMEDFEL</sequence>
<evidence type="ECO:0000313" key="2">
    <source>
        <dbReference type="EMBL" id="KAK0385974.1"/>
    </source>
</evidence>
<dbReference type="AlphaFoldDB" id="A0AA39GGB2"/>
<dbReference type="EMBL" id="JAPDFR010000006">
    <property type="protein sequence ID" value="KAK0385974.1"/>
    <property type="molecule type" value="Genomic_DNA"/>
</dbReference>
<dbReference type="Proteomes" id="UP001175261">
    <property type="component" value="Unassembled WGS sequence"/>
</dbReference>
<feature type="compositionally biased region" description="Polar residues" evidence="1">
    <location>
        <begin position="126"/>
        <end position="140"/>
    </location>
</feature>
<feature type="compositionally biased region" description="Basic and acidic residues" evidence="1">
    <location>
        <begin position="553"/>
        <end position="566"/>
    </location>
</feature>
<feature type="compositionally biased region" description="Polar residues" evidence="1">
    <location>
        <begin position="168"/>
        <end position="181"/>
    </location>
</feature>
<feature type="compositionally biased region" description="Polar residues" evidence="1">
    <location>
        <begin position="533"/>
        <end position="548"/>
    </location>
</feature>
<feature type="region of interest" description="Disordered" evidence="1">
    <location>
        <begin position="352"/>
        <end position="384"/>
    </location>
</feature>
<evidence type="ECO:0000256" key="1">
    <source>
        <dbReference type="SAM" id="MobiDB-lite"/>
    </source>
</evidence>
<gene>
    <name evidence="2" type="ORF">NLU13_7148</name>
</gene>
<comment type="caution">
    <text evidence="2">The sequence shown here is derived from an EMBL/GenBank/DDBJ whole genome shotgun (WGS) entry which is preliminary data.</text>
</comment>
<reference evidence="2" key="1">
    <citation type="submission" date="2022-10" db="EMBL/GenBank/DDBJ databases">
        <title>Determination and structural analysis of whole genome sequence of Sarocladium strictum F4-1.</title>
        <authorList>
            <person name="Hu L."/>
            <person name="Jiang Y."/>
        </authorList>
    </citation>
    <scope>NUCLEOTIDE SEQUENCE</scope>
    <source>
        <strain evidence="2">F4-1</strain>
    </source>
</reference>
<feature type="region of interest" description="Disordered" evidence="1">
    <location>
        <begin position="512"/>
        <end position="587"/>
    </location>
</feature>
<feature type="compositionally biased region" description="Polar residues" evidence="1">
    <location>
        <begin position="197"/>
        <end position="219"/>
    </location>
</feature>